<dbReference type="Pfam" id="PF13377">
    <property type="entry name" value="Peripla_BP_3"/>
    <property type="match status" value="1"/>
</dbReference>
<dbReference type="InterPro" id="IPR010982">
    <property type="entry name" value="Lambda_DNA-bd_dom_sf"/>
</dbReference>
<evidence type="ECO:0000256" key="4">
    <source>
        <dbReference type="SAM" id="MobiDB-lite"/>
    </source>
</evidence>
<evidence type="ECO:0000313" key="7">
    <source>
        <dbReference type="Proteomes" id="UP001056336"/>
    </source>
</evidence>
<name>A0ABY4R321_9ACTN</name>
<dbReference type="CDD" id="cd01392">
    <property type="entry name" value="HTH_LacI"/>
    <property type="match status" value="1"/>
</dbReference>
<dbReference type="Pfam" id="PF00356">
    <property type="entry name" value="LacI"/>
    <property type="match status" value="1"/>
</dbReference>
<dbReference type="PANTHER" id="PTHR30146:SF109">
    <property type="entry name" value="HTH-TYPE TRANSCRIPTIONAL REGULATOR GALS"/>
    <property type="match status" value="1"/>
</dbReference>
<keyword evidence="7" id="KW-1185">Reference proteome</keyword>
<dbReference type="SMART" id="SM00354">
    <property type="entry name" value="HTH_LACI"/>
    <property type="match status" value="1"/>
</dbReference>
<keyword evidence="2 6" id="KW-0238">DNA-binding</keyword>
<reference evidence="6" key="1">
    <citation type="journal article" date="2018" name="Int. J. Syst. Evol. Microbiol.">
        <title>Jatrophihabitans telluris sp. nov., isolated from sediment soil of lava forest wetlands and the emended description of the genus Jatrophihabitans.</title>
        <authorList>
            <person name="Lee K.C."/>
            <person name="Suh M.K."/>
            <person name="Eom M.K."/>
            <person name="Kim K.K."/>
            <person name="Kim J.S."/>
            <person name="Kim D.S."/>
            <person name="Ko S.H."/>
            <person name="Shin Y.K."/>
            <person name="Lee J.S."/>
        </authorList>
    </citation>
    <scope>NUCLEOTIDE SEQUENCE</scope>
    <source>
        <strain evidence="6">N237</strain>
    </source>
</reference>
<evidence type="ECO:0000259" key="5">
    <source>
        <dbReference type="PROSITE" id="PS50932"/>
    </source>
</evidence>
<dbReference type="SUPFAM" id="SSF47413">
    <property type="entry name" value="lambda repressor-like DNA-binding domains"/>
    <property type="match status" value="1"/>
</dbReference>
<proteinExistence type="predicted"/>
<evidence type="ECO:0000256" key="3">
    <source>
        <dbReference type="ARBA" id="ARBA00023163"/>
    </source>
</evidence>
<dbReference type="InterPro" id="IPR046335">
    <property type="entry name" value="LacI/GalR-like_sensor"/>
</dbReference>
<dbReference type="PANTHER" id="PTHR30146">
    <property type="entry name" value="LACI-RELATED TRANSCRIPTIONAL REPRESSOR"/>
    <property type="match status" value="1"/>
</dbReference>
<keyword evidence="3" id="KW-0804">Transcription</keyword>
<evidence type="ECO:0000256" key="2">
    <source>
        <dbReference type="ARBA" id="ARBA00023125"/>
    </source>
</evidence>
<dbReference type="InterPro" id="IPR028082">
    <property type="entry name" value="Peripla_BP_I"/>
</dbReference>
<dbReference type="SUPFAM" id="SSF53822">
    <property type="entry name" value="Periplasmic binding protein-like I"/>
    <property type="match status" value="1"/>
</dbReference>
<evidence type="ECO:0000313" key="6">
    <source>
        <dbReference type="EMBL" id="UQX89927.1"/>
    </source>
</evidence>
<feature type="domain" description="HTH lacI-type" evidence="5">
    <location>
        <begin position="1"/>
        <end position="47"/>
    </location>
</feature>
<sequence>MAAVSRQTVSNAVNSPHLVRADTLERVRAVIAQVGYRPHRAARTLRTRRSHLLAVPLQPPTDTIGGSVLDQFLHSLTVHAQAQDNRVLLFAAEDDDREIALYDELLDDHDVDAFVLTGTHRNDRRTEWLAGRGAVFVTFGRPWGADAHHGWVDVDGAAGTFAATMDLIERGHRRLAFLGWPDGSGVGDDRRFGFDRACAQAGISITGWRLSVVNELAAGRAAGAQLLDADEPPTAIVCVSDTLALGVWTELTARRLQPGRDVAVVGFDDTPTAAVIGLSSVAQPLNEAAMACLRMLTDVLSDPADGPPDPVLLEPRLTSRASSG</sequence>
<protein>
    <submittedName>
        <fullName evidence="6">LacI family DNA-binding transcriptional regulator</fullName>
    </submittedName>
</protein>
<dbReference type="RefSeq" id="WP_249773822.1">
    <property type="nucleotide sequence ID" value="NZ_CP097332.1"/>
</dbReference>
<dbReference type="PROSITE" id="PS50932">
    <property type="entry name" value="HTH_LACI_2"/>
    <property type="match status" value="1"/>
</dbReference>
<reference evidence="6" key="2">
    <citation type="submission" date="2022-05" db="EMBL/GenBank/DDBJ databases">
        <authorList>
            <person name="Kim J.-S."/>
            <person name="Lee K."/>
            <person name="Suh M."/>
            <person name="Eom M."/>
            <person name="Kim J.-S."/>
            <person name="Kim D.-S."/>
            <person name="Ko S.-H."/>
            <person name="Shin Y."/>
            <person name="Lee J.-S."/>
        </authorList>
    </citation>
    <scope>NUCLEOTIDE SEQUENCE</scope>
    <source>
        <strain evidence="6">N237</strain>
    </source>
</reference>
<dbReference type="Gene3D" id="3.40.50.2300">
    <property type="match status" value="2"/>
</dbReference>
<keyword evidence="1" id="KW-0805">Transcription regulation</keyword>
<evidence type="ECO:0000256" key="1">
    <source>
        <dbReference type="ARBA" id="ARBA00023015"/>
    </source>
</evidence>
<accession>A0ABY4R321</accession>
<dbReference type="Gene3D" id="1.10.260.40">
    <property type="entry name" value="lambda repressor-like DNA-binding domains"/>
    <property type="match status" value="1"/>
</dbReference>
<dbReference type="GO" id="GO:0003677">
    <property type="term" value="F:DNA binding"/>
    <property type="evidence" value="ECO:0007669"/>
    <property type="project" value="UniProtKB-KW"/>
</dbReference>
<organism evidence="6 7">
    <name type="scientific">Jatrophihabitans telluris</name>
    <dbReference type="NCBI Taxonomy" id="2038343"/>
    <lineage>
        <taxon>Bacteria</taxon>
        <taxon>Bacillati</taxon>
        <taxon>Actinomycetota</taxon>
        <taxon>Actinomycetes</taxon>
        <taxon>Jatrophihabitantales</taxon>
        <taxon>Jatrophihabitantaceae</taxon>
        <taxon>Jatrophihabitans</taxon>
    </lineage>
</organism>
<dbReference type="InterPro" id="IPR000843">
    <property type="entry name" value="HTH_LacI"/>
</dbReference>
<dbReference type="EMBL" id="CP097332">
    <property type="protein sequence ID" value="UQX89927.1"/>
    <property type="molecule type" value="Genomic_DNA"/>
</dbReference>
<gene>
    <name evidence="6" type="ORF">M6D93_07950</name>
</gene>
<dbReference type="Proteomes" id="UP001056336">
    <property type="component" value="Chromosome"/>
</dbReference>
<feature type="region of interest" description="Disordered" evidence="4">
    <location>
        <begin position="304"/>
        <end position="324"/>
    </location>
</feature>